<feature type="non-terminal residue" evidence="2">
    <location>
        <position position="1"/>
    </location>
</feature>
<accession>A0A0B7AH12</accession>
<gene>
    <name evidence="2" type="primary">ORF114865</name>
</gene>
<feature type="region of interest" description="Disordered" evidence="1">
    <location>
        <begin position="1"/>
        <end position="46"/>
    </location>
</feature>
<dbReference type="EMBL" id="HACG01032471">
    <property type="protein sequence ID" value="CEK79336.1"/>
    <property type="molecule type" value="Transcribed_RNA"/>
</dbReference>
<reference evidence="2" key="1">
    <citation type="submission" date="2014-12" db="EMBL/GenBank/DDBJ databases">
        <title>Insight into the proteome of Arion vulgaris.</title>
        <authorList>
            <person name="Aradska J."/>
            <person name="Bulat T."/>
            <person name="Smidak R."/>
            <person name="Sarate P."/>
            <person name="Gangsoo J."/>
            <person name="Sialana F."/>
            <person name="Bilban M."/>
            <person name="Lubec G."/>
        </authorList>
    </citation>
    <scope>NUCLEOTIDE SEQUENCE</scope>
    <source>
        <tissue evidence="2">Skin</tissue>
    </source>
</reference>
<feature type="compositionally biased region" description="Low complexity" evidence="1">
    <location>
        <begin position="1"/>
        <end position="25"/>
    </location>
</feature>
<sequence>SPTYNNNKPSPTYNNNRPSLANNNNTDSDRLTGIDTISEGSAMDPNDILKELRESFRTDEC</sequence>
<evidence type="ECO:0000256" key="1">
    <source>
        <dbReference type="SAM" id="MobiDB-lite"/>
    </source>
</evidence>
<protein>
    <submittedName>
        <fullName evidence="2">Uncharacterized protein</fullName>
    </submittedName>
</protein>
<proteinExistence type="predicted"/>
<name>A0A0B7AH12_9EUPU</name>
<dbReference type="AlphaFoldDB" id="A0A0B7AH12"/>
<evidence type="ECO:0000313" key="2">
    <source>
        <dbReference type="EMBL" id="CEK79336.1"/>
    </source>
</evidence>
<organism evidence="2">
    <name type="scientific">Arion vulgaris</name>
    <dbReference type="NCBI Taxonomy" id="1028688"/>
    <lineage>
        <taxon>Eukaryota</taxon>
        <taxon>Metazoa</taxon>
        <taxon>Spiralia</taxon>
        <taxon>Lophotrochozoa</taxon>
        <taxon>Mollusca</taxon>
        <taxon>Gastropoda</taxon>
        <taxon>Heterobranchia</taxon>
        <taxon>Euthyneura</taxon>
        <taxon>Panpulmonata</taxon>
        <taxon>Eupulmonata</taxon>
        <taxon>Stylommatophora</taxon>
        <taxon>Helicina</taxon>
        <taxon>Arionoidea</taxon>
        <taxon>Arionidae</taxon>
        <taxon>Arion</taxon>
    </lineage>
</organism>